<dbReference type="SMART" id="SM00044">
    <property type="entry name" value="CYCc"/>
    <property type="match status" value="1"/>
</dbReference>
<reference evidence="2" key="1">
    <citation type="submission" date="2018-05" db="EMBL/GenBank/DDBJ databases">
        <authorList>
            <person name="Lanie J.A."/>
            <person name="Ng W.-L."/>
            <person name="Kazmierczak K.M."/>
            <person name="Andrzejewski T.M."/>
            <person name="Davidsen T.M."/>
            <person name="Wayne K.J."/>
            <person name="Tettelin H."/>
            <person name="Glass J.I."/>
            <person name="Rusch D."/>
            <person name="Podicherti R."/>
            <person name="Tsui H.-C.T."/>
            <person name="Winkler M.E."/>
        </authorList>
    </citation>
    <scope>NUCLEOTIDE SEQUENCE</scope>
</reference>
<dbReference type="InterPro" id="IPR000014">
    <property type="entry name" value="PAS"/>
</dbReference>
<dbReference type="Gene3D" id="3.30.450.20">
    <property type="entry name" value="PAS domain"/>
    <property type="match status" value="1"/>
</dbReference>
<dbReference type="SUPFAM" id="SSF55781">
    <property type="entry name" value="GAF domain-like"/>
    <property type="match status" value="2"/>
</dbReference>
<dbReference type="Gene3D" id="3.30.70.1230">
    <property type="entry name" value="Nucleotide cyclase"/>
    <property type="match status" value="1"/>
</dbReference>
<dbReference type="Pfam" id="PF00211">
    <property type="entry name" value="Guanylate_cyc"/>
    <property type="match status" value="1"/>
</dbReference>
<proteinExistence type="predicted"/>
<dbReference type="Gene3D" id="3.30.450.40">
    <property type="match status" value="2"/>
</dbReference>
<sequence>MEISGSDQLEYYLSSLNELGEILIEADKVEQIGTGVLRLTLGTIMASKGVIFLYKKDKEELSFLASQGIDKAEPISPPKKFVENIKKYRYGHVVLENTPKWITGKLKKQIVESKTRVILPLFHQNHMLGVMCVSKKFMGEEYSSTDVKILEIIAHHLTKALYNYELIQDVEDKKTEINLKLLELETLFDISVAISSVLDIEELGEDVLWRAVGILNASKGMMLLQKETNPILEPSATFNWDEKTPLLSKKLEVFKKIEENNAGVVLTPENKVHLQKKLNEKHLVVAPLKAKNKTQGYMVLCNKETRHGIEAFNQLDLDLLTALCNQAAVAMDNAKLFKDITEAKQFNESILGSIATGVITLDPIGEIDSINLAGTTIMKMEEENIVGNHYMYLFEKDEEILELISSAEIENKIRSEINIPFFTVSKETVINMSVAPRLDPEGNTQGLVIALEDITDVSKVKNTFKRYVSKQVVDELLDDDAKLNLGGEKREVTILFTDIRGFTSMSEKMMPERVVSTLNEYFSQMIDIVFKYNGTLDKIIGDELMIVYGAPIAAENDTERAVITAVEMQAQIKILNKERKKRKEAPIQFGVGINRGLVVSGNIGSRDMMDYTVIGDTVNLGARLCSAAGPGEILVSDSVWEVTKENFSYNPLDPINVKGKKDKISVYQIQT</sequence>
<dbReference type="PANTHER" id="PTHR43081">
    <property type="entry name" value="ADENYLATE CYCLASE, TERMINAL-DIFFERENTIATION SPECIFIC-RELATED"/>
    <property type="match status" value="1"/>
</dbReference>
<dbReference type="GO" id="GO:0006171">
    <property type="term" value="P:cAMP biosynthetic process"/>
    <property type="evidence" value="ECO:0007669"/>
    <property type="project" value="TreeGrafter"/>
</dbReference>
<dbReference type="SUPFAM" id="SSF55073">
    <property type="entry name" value="Nucleotide cyclase"/>
    <property type="match status" value="1"/>
</dbReference>
<dbReference type="InterPro" id="IPR029016">
    <property type="entry name" value="GAF-like_dom_sf"/>
</dbReference>
<dbReference type="InterPro" id="IPR050697">
    <property type="entry name" value="Adenylyl/Guanylyl_Cyclase_3/4"/>
</dbReference>
<evidence type="ECO:0000313" key="2">
    <source>
        <dbReference type="EMBL" id="SVA81179.1"/>
    </source>
</evidence>
<dbReference type="CDD" id="cd07302">
    <property type="entry name" value="CHD"/>
    <property type="match status" value="1"/>
</dbReference>
<dbReference type="SUPFAM" id="SSF55785">
    <property type="entry name" value="PYP-like sensor domain (PAS domain)"/>
    <property type="match status" value="1"/>
</dbReference>
<dbReference type="GO" id="GO:0035556">
    <property type="term" value="P:intracellular signal transduction"/>
    <property type="evidence" value="ECO:0007669"/>
    <property type="project" value="InterPro"/>
</dbReference>
<dbReference type="InterPro" id="IPR003018">
    <property type="entry name" value="GAF"/>
</dbReference>
<dbReference type="PROSITE" id="PS50125">
    <property type="entry name" value="GUANYLATE_CYCLASE_2"/>
    <property type="match status" value="1"/>
</dbReference>
<dbReference type="InterPro" id="IPR001054">
    <property type="entry name" value="A/G_cyclase"/>
</dbReference>
<protein>
    <recommendedName>
        <fullName evidence="1">Guanylate cyclase domain-containing protein</fullName>
    </recommendedName>
</protein>
<dbReference type="PANTHER" id="PTHR43081:SF1">
    <property type="entry name" value="ADENYLATE CYCLASE, TERMINAL-DIFFERENTIATION SPECIFIC"/>
    <property type="match status" value="1"/>
</dbReference>
<gene>
    <name evidence="2" type="ORF">METZ01_LOCUS134033</name>
</gene>
<dbReference type="EMBL" id="UINC01019200">
    <property type="protein sequence ID" value="SVA81179.1"/>
    <property type="molecule type" value="Genomic_DNA"/>
</dbReference>
<accession>A0A381YW52</accession>
<dbReference type="AlphaFoldDB" id="A0A381YW52"/>
<organism evidence="2">
    <name type="scientific">marine metagenome</name>
    <dbReference type="NCBI Taxonomy" id="408172"/>
    <lineage>
        <taxon>unclassified sequences</taxon>
        <taxon>metagenomes</taxon>
        <taxon>ecological metagenomes</taxon>
    </lineage>
</organism>
<evidence type="ECO:0000259" key="1">
    <source>
        <dbReference type="PROSITE" id="PS50125"/>
    </source>
</evidence>
<feature type="domain" description="Guanylate cyclase" evidence="1">
    <location>
        <begin position="493"/>
        <end position="625"/>
    </location>
</feature>
<name>A0A381YW52_9ZZZZ</name>
<dbReference type="Pfam" id="PF13492">
    <property type="entry name" value="GAF_3"/>
    <property type="match status" value="1"/>
</dbReference>
<dbReference type="InterPro" id="IPR029787">
    <property type="entry name" value="Nucleotide_cyclase"/>
</dbReference>
<dbReference type="CDD" id="cd00130">
    <property type="entry name" value="PAS"/>
    <property type="match status" value="1"/>
</dbReference>
<dbReference type="InterPro" id="IPR035965">
    <property type="entry name" value="PAS-like_dom_sf"/>
</dbReference>
<dbReference type="SMART" id="SM00065">
    <property type="entry name" value="GAF"/>
    <property type="match status" value="2"/>
</dbReference>